<sequence>MKLNCSISFSLLSCFRSGKTKFKFSSSGDGRETSLTSIYSLIGAAFISSFSARLYSCSTHARLARFKNQDSNYQPLKAWLSIVLLTAPRTFL</sequence>
<feature type="non-terminal residue" evidence="2">
    <location>
        <position position="92"/>
    </location>
</feature>
<name>A0A1V1NRQ9_9BACT</name>
<evidence type="ECO:0000313" key="2">
    <source>
        <dbReference type="EMBL" id="ETR65186.1"/>
    </source>
</evidence>
<keyword evidence="1" id="KW-1133">Transmembrane helix</keyword>
<dbReference type="Proteomes" id="UP000189670">
    <property type="component" value="Unassembled WGS sequence"/>
</dbReference>
<dbReference type="AlphaFoldDB" id="A0A1V1NRQ9"/>
<organism evidence="2 3">
    <name type="scientific">Candidatus Magnetoglobus multicellularis str. Araruama</name>
    <dbReference type="NCBI Taxonomy" id="890399"/>
    <lineage>
        <taxon>Bacteria</taxon>
        <taxon>Pseudomonadati</taxon>
        <taxon>Thermodesulfobacteriota</taxon>
        <taxon>Desulfobacteria</taxon>
        <taxon>Desulfobacterales</taxon>
        <taxon>Desulfobacteraceae</taxon>
        <taxon>Candidatus Magnetoglobus</taxon>
    </lineage>
</organism>
<evidence type="ECO:0000313" key="3">
    <source>
        <dbReference type="Proteomes" id="UP000189670"/>
    </source>
</evidence>
<proteinExistence type="predicted"/>
<accession>A0A1V1NRQ9</accession>
<dbReference type="EMBL" id="ATBP01003111">
    <property type="protein sequence ID" value="ETR65186.1"/>
    <property type="molecule type" value="Genomic_DNA"/>
</dbReference>
<keyword evidence="1" id="KW-0472">Membrane</keyword>
<feature type="transmembrane region" description="Helical" evidence="1">
    <location>
        <begin position="36"/>
        <end position="55"/>
    </location>
</feature>
<evidence type="ECO:0000256" key="1">
    <source>
        <dbReference type="SAM" id="Phobius"/>
    </source>
</evidence>
<gene>
    <name evidence="2" type="ORF">OMM_14668</name>
</gene>
<keyword evidence="1" id="KW-0812">Transmembrane</keyword>
<reference evidence="3" key="1">
    <citation type="submission" date="2012-11" db="EMBL/GenBank/DDBJ databases">
        <authorList>
            <person name="Lucero-Rivera Y.E."/>
            <person name="Tovar-Ramirez D."/>
        </authorList>
    </citation>
    <scope>NUCLEOTIDE SEQUENCE [LARGE SCALE GENOMIC DNA]</scope>
    <source>
        <strain evidence="3">Araruama</strain>
    </source>
</reference>
<protein>
    <submittedName>
        <fullName evidence="2">Uncharacterized protein</fullName>
    </submittedName>
</protein>
<comment type="caution">
    <text evidence="2">The sequence shown here is derived from an EMBL/GenBank/DDBJ whole genome shotgun (WGS) entry which is preliminary data.</text>
</comment>